<reference evidence="2 3" key="1">
    <citation type="journal article" date="2015" name="Genome Announc.">
        <title>Complete Genome Sequence of the Novel Leech Symbiont Mucinivorans hirudinis M3T.</title>
        <authorList>
            <person name="Nelson M.C."/>
            <person name="Bomar L."/>
            <person name="Graf J."/>
        </authorList>
    </citation>
    <scope>NUCLEOTIDE SEQUENCE [LARGE SCALE GENOMIC DNA]</scope>
    <source>
        <strain evidence="3">M3</strain>
    </source>
</reference>
<dbReference type="Pfam" id="PF00534">
    <property type="entry name" value="Glycos_transf_1"/>
    <property type="match status" value="1"/>
</dbReference>
<evidence type="ECO:0000313" key="3">
    <source>
        <dbReference type="Proteomes" id="UP000027616"/>
    </source>
</evidence>
<dbReference type="AlphaFoldDB" id="A0A060R8Z3"/>
<dbReference type="SUPFAM" id="SSF53756">
    <property type="entry name" value="UDP-Glycosyltransferase/glycogen phosphorylase"/>
    <property type="match status" value="1"/>
</dbReference>
<feature type="domain" description="Glycosyl transferase family 1" evidence="1">
    <location>
        <begin position="161"/>
        <end position="322"/>
    </location>
</feature>
<dbReference type="PANTHER" id="PTHR12526">
    <property type="entry name" value="GLYCOSYLTRANSFERASE"/>
    <property type="match status" value="1"/>
</dbReference>
<dbReference type="EMBL" id="HG934468">
    <property type="protein sequence ID" value="CDN32041.1"/>
    <property type="molecule type" value="Genomic_DNA"/>
</dbReference>
<keyword evidence="3" id="KW-1185">Reference proteome</keyword>
<evidence type="ECO:0000313" key="2">
    <source>
        <dbReference type="EMBL" id="CDN32041.1"/>
    </source>
</evidence>
<accession>A0A060R8Z3</accession>
<dbReference type="PANTHER" id="PTHR12526:SF630">
    <property type="entry name" value="GLYCOSYLTRANSFERASE"/>
    <property type="match status" value="1"/>
</dbReference>
<proteinExistence type="predicted"/>
<name>A0A060R8Z3_9BACT</name>
<dbReference type="STRING" id="1433126.BN938_1964"/>
<sequence>MDISTSGKGGGPYTSTMNLVNSSLKEKYDYRIFEYNTSLGRFISIKRIKDLVRQLREINPDIVHFTGLQLSGFHIAVACRLAGLKRTVIVIRGSSTEALTISFLQRIIIYMLEVATLAMVKTFYGVSKYSSELRLTKPFRKRSSGWVYNLPIMTQKSDSPFSKSDLGFSENDVVVVSVARITTDKGYHILCQAIKNLVDKPTIKFLIVGSGAYLSTMENELAGQSEQVKFLGYRNDVSRILPACDIFVLPTLHETLSNSLLEASEYCLPLVASDVGGVPEIITSGENGFLVPPSDPDAIRDAIVRISENETLRKEMGSRAKEILGEKFSEKSISEKVNSIYKNLLGE</sequence>
<dbReference type="HOGENOM" id="CLU_009583_0_3_10"/>
<dbReference type="KEGG" id="rbc:BN938_1964"/>
<protein>
    <submittedName>
        <fullName evidence="2">Glycosyl transferase group 1 family protein</fullName>
    </submittedName>
</protein>
<evidence type="ECO:0000259" key="1">
    <source>
        <dbReference type="Pfam" id="PF00534"/>
    </source>
</evidence>
<keyword evidence="2" id="KW-0808">Transferase</keyword>
<organism evidence="2 3">
    <name type="scientific">Mucinivorans hirudinis</name>
    <dbReference type="NCBI Taxonomy" id="1433126"/>
    <lineage>
        <taxon>Bacteria</taxon>
        <taxon>Pseudomonadati</taxon>
        <taxon>Bacteroidota</taxon>
        <taxon>Bacteroidia</taxon>
        <taxon>Bacteroidales</taxon>
        <taxon>Rikenellaceae</taxon>
        <taxon>Mucinivorans</taxon>
    </lineage>
</organism>
<dbReference type="GO" id="GO:0016757">
    <property type="term" value="F:glycosyltransferase activity"/>
    <property type="evidence" value="ECO:0007669"/>
    <property type="project" value="InterPro"/>
</dbReference>
<dbReference type="InterPro" id="IPR001296">
    <property type="entry name" value="Glyco_trans_1"/>
</dbReference>
<gene>
    <name evidence="2" type="ORF">BN938_1964</name>
</gene>
<dbReference type="Gene3D" id="3.40.50.2000">
    <property type="entry name" value="Glycogen Phosphorylase B"/>
    <property type="match status" value="2"/>
</dbReference>
<dbReference type="eggNOG" id="COG0438">
    <property type="taxonomic scope" value="Bacteria"/>
</dbReference>
<dbReference type="Proteomes" id="UP000027616">
    <property type="component" value="Chromosome I"/>
</dbReference>